<evidence type="ECO:0000313" key="3">
    <source>
        <dbReference type="Proteomes" id="UP000515806"/>
    </source>
</evidence>
<sequence>MIRELEIPKNNVLDTLDNPGRVSGFISPAEDYKQRRLHIAQRIVGDPTNTYYFEADDDHMRYFGIMKGSIIVVDKSIKVSSGMLIVCCVEDEWLTRKLFTNGDNTYLCINDGMEACMNITGKNITVFGAVTWTCLPHSKQNNVRTGRL</sequence>
<reference evidence="2 3" key="1">
    <citation type="submission" date="2020-08" db="EMBL/GenBank/DDBJ databases">
        <title>Genome sequence of Pedobacter roseus KACC 11594T.</title>
        <authorList>
            <person name="Hyun D.-W."/>
            <person name="Bae J.-W."/>
        </authorList>
    </citation>
    <scope>NUCLEOTIDE SEQUENCE [LARGE SCALE GENOMIC DNA]</scope>
    <source>
        <strain evidence="2 3">KACC 11594</strain>
    </source>
</reference>
<dbReference type="AlphaFoldDB" id="A0A7G9QHW2"/>
<proteinExistence type="predicted"/>
<accession>A0A7G9QHW2</accession>
<evidence type="ECO:0000313" key="2">
    <source>
        <dbReference type="EMBL" id="QNN42937.1"/>
    </source>
</evidence>
<gene>
    <name evidence="2" type="ORF">H9L23_02185</name>
</gene>
<dbReference type="InterPro" id="IPR015927">
    <property type="entry name" value="Peptidase_S24_S26A/B/C"/>
</dbReference>
<dbReference type="RefSeq" id="WP_187593457.1">
    <property type="nucleotide sequence ID" value="NZ_CP060723.1"/>
</dbReference>
<dbReference type="SUPFAM" id="SSF51306">
    <property type="entry name" value="LexA/Signal peptidase"/>
    <property type="match status" value="1"/>
</dbReference>
<keyword evidence="3" id="KW-1185">Reference proteome</keyword>
<dbReference type="Pfam" id="PF00717">
    <property type="entry name" value="Peptidase_S24"/>
    <property type="match status" value="1"/>
</dbReference>
<dbReference type="InterPro" id="IPR036286">
    <property type="entry name" value="LexA/Signal_pep-like_sf"/>
</dbReference>
<dbReference type="KEGG" id="proe:H9L23_02185"/>
<dbReference type="Gene3D" id="2.10.109.10">
    <property type="entry name" value="Umud Fragment, subunit A"/>
    <property type="match status" value="1"/>
</dbReference>
<protein>
    <recommendedName>
        <fullName evidence="1">Peptidase S24/S26A/S26B/S26C domain-containing protein</fullName>
    </recommendedName>
</protein>
<dbReference type="Proteomes" id="UP000515806">
    <property type="component" value="Chromosome"/>
</dbReference>
<evidence type="ECO:0000259" key="1">
    <source>
        <dbReference type="Pfam" id="PF00717"/>
    </source>
</evidence>
<dbReference type="EMBL" id="CP060723">
    <property type="protein sequence ID" value="QNN42937.1"/>
    <property type="molecule type" value="Genomic_DNA"/>
</dbReference>
<organism evidence="2 3">
    <name type="scientific">Pedobacter roseus</name>
    <dbReference type="NCBI Taxonomy" id="336820"/>
    <lineage>
        <taxon>Bacteria</taxon>
        <taxon>Pseudomonadati</taxon>
        <taxon>Bacteroidota</taxon>
        <taxon>Sphingobacteriia</taxon>
        <taxon>Sphingobacteriales</taxon>
        <taxon>Sphingobacteriaceae</taxon>
        <taxon>Pedobacter</taxon>
    </lineage>
</organism>
<name>A0A7G9QHW2_9SPHI</name>
<feature type="domain" description="Peptidase S24/S26A/S26B/S26C" evidence="1">
    <location>
        <begin position="25"/>
        <end position="130"/>
    </location>
</feature>